<protein>
    <submittedName>
        <fullName evidence="1">Uncharacterized protein</fullName>
    </submittedName>
</protein>
<accession>A0A848F557</accession>
<name>A0A848F557_9BURK</name>
<evidence type="ECO:0000313" key="2">
    <source>
        <dbReference type="Proteomes" id="UP000574067"/>
    </source>
</evidence>
<keyword evidence="2" id="KW-1185">Reference proteome</keyword>
<dbReference type="RefSeq" id="WP_169158427.1">
    <property type="nucleotide sequence ID" value="NZ_JABBFW010000001.1"/>
</dbReference>
<evidence type="ECO:0000313" key="1">
    <source>
        <dbReference type="EMBL" id="NML13503.1"/>
    </source>
</evidence>
<reference evidence="1 2" key="1">
    <citation type="submission" date="2020-04" db="EMBL/GenBank/DDBJ databases">
        <title>Azohydromonas sp. isolated from soil.</title>
        <authorList>
            <person name="Dahal R.H."/>
        </authorList>
    </citation>
    <scope>NUCLEOTIDE SEQUENCE [LARGE SCALE GENOMIC DNA]</scope>
    <source>
        <strain evidence="1 2">G-1-1-14</strain>
    </source>
</reference>
<dbReference type="Proteomes" id="UP000574067">
    <property type="component" value="Unassembled WGS sequence"/>
</dbReference>
<dbReference type="AlphaFoldDB" id="A0A848F557"/>
<dbReference type="EMBL" id="JABBFW010000001">
    <property type="protein sequence ID" value="NML13503.1"/>
    <property type="molecule type" value="Genomic_DNA"/>
</dbReference>
<sequence>MPMPALQVDWETGHGEIDLGRLADMPASFRRDVLRDWQRQIEQALFRAEDELQPDKRLDAVHDQRFQNARRRAMCERLSGAEVLLAEPLVNGDVLLHLRDGNTVVMFARHEDVKFNVVRDADRARHFASKDNTGDYYVREDFAPA</sequence>
<gene>
    <name evidence="1" type="ORF">HHL10_00730</name>
</gene>
<proteinExistence type="predicted"/>
<comment type="caution">
    <text evidence="1">The sequence shown here is derived from an EMBL/GenBank/DDBJ whole genome shotgun (WGS) entry which is preliminary data.</text>
</comment>
<organism evidence="1 2">
    <name type="scientific">Azohydromonas caseinilytica</name>
    <dbReference type="NCBI Taxonomy" id="2728836"/>
    <lineage>
        <taxon>Bacteria</taxon>
        <taxon>Pseudomonadati</taxon>
        <taxon>Pseudomonadota</taxon>
        <taxon>Betaproteobacteria</taxon>
        <taxon>Burkholderiales</taxon>
        <taxon>Sphaerotilaceae</taxon>
        <taxon>Azohydromonas</taxon>
    </lineage>
</organism>